<feature type="compositionally biased region" description="Gly residues" evidence="1">
    <location>
        <begin position="46"/>
        <end position="64"/>
    </location>
</feature>
<dbReference type="RefSeq" id="WP_386716170.1">
    <property type="nucleotide sequence ID" value="NZ_JBHXIJ010000144.1"/>
</dbReference>
<protein>
    <submittedName>
        <fullName evidence="3">DUF6777 domain-containing protein</fullName>
    </submittedName>
</protein>
<feature type="region of interest" description="Disordered" evidence="1">
    <location>
        <begin position="110"/>
        <end position="164"/>
    </location>
</feature>
<dbReference type="InterPro" id="IPR046704">
    <property type="entry name" value="DUF6777"/>
</dbReference>
<feature type="region of interest" description="Disordered" evidence="1">
    <location>
        <begin position="1"/>
        <end position="73"/>
    </location>
</feature>
<dbReference type="Pfam" id="PF20568">
    <property type="entry name" value="DUF6777"/>
    <property type="match status" value="1"/>
</dbReference>
<feature type="compositionally biased region" description="Polar residues" evidence="1">
    <location>
        <begin position="140"/>
        <end position="157"/>
    </location>
</feature>
<name>A0ABW6FP26_9ACTN</name>
<evidence type="ECO:0000256" key="1">
    <source>
        <dbReference type="SAM" id="MobiDB-lite"/>
    </source>
</evidence>
<gene>
    <name evidence="3" type="ORF">ACFWJN_19830</name>
</gene>
<feature type="region of interest" description="Disordered" evidence="1">
    <location>
        <begin position="309"/>
        <end position="409"/>
    </location>
</feature>
<evidence type="ECO:0000313" key="3">
    <source>
        <dbReference type="EMBL" id="MFD5101190.1"/>
    </source>
</evidence>
<keyword evidence="4" id="KW-1185">Reference proteome</keyword>
<sequence length="409" mass="41634">MSAEPPQSSGRPTGPPSGPLSGPTQPGQGRPTPPPETPSGPPYGPPGGGSTGGGGQGGGPGGSQGPDRPWWRSVPRIATIATLVVAAVVVTVVLTRPDGKSAAGGEVFLEAAGSSGPDPYTESTAQKPSEAATASPTAPQSVRPSGSPTGSNVTQAVEGSEPGLYGGTRKVASCNVEKQISALTAQQDKNKAFASVLDIEPTGVPAYLRSLTPVQLRMDTRVTNHGYRNGSPTPYQSVLQAGTAVMVDDRGVPRVRCACGNPLRPPVAVQGTAKRTGDPWPDYRSSAVVTVKPAPEPVDEFVMFDPESDDWFKRDAGDTGADDEQTTPPPTKRKSPSPSADETTTAPPSEAPSTPPPGSDPPTSQEPPSEREPDSPAPESPAPESPAPESPVSPPAPAPDTPASEGPTE</sequence>
<feature type="compositionally biased region" description="Pro residues" evidence="1">
    <location>
        <begin position="31"/>
        <end position="45"/>
    </location>
</feature>
<comment type="caution">
    <text evidence="3">The sequence shown here is derived from an EMBL/GenBank/DDBJ whole genome shotgun (WGS) entry which is preliminary data.</text>
</comment>
<dbReference type="EMBL" id="JBHXIJ010000144">
    <property type="protein sequence ID" value="MFD5101190.1"/>
    <property type="molecule type" value="Genomic_DNA"/>
</dbReference>
<feature type="compositionally biased region" description="Low complexity" evidence="1">
    <location>
        <begin position="336"/>
        <end position="348"/>
    </location>
</feature>
<accession>A0ABW6FP26</accession>
<feature type="compositionally biased region" description="Low complexity" evidence="1">
    <location>
        <begin position="19"/>
        <end position="30"/>
    </location>
</feature>
<organism evidence="3 4">
    <name type="scientific">Streptomyces albidochromogenes</name>
    <dbReference type="NCBI Taxonomy" id="329524"/>
    <lineage>
        <taxon>Bacteria</taxon>
        <taxon>Bacillati</taxon>
        <taxon>Actinomycetota</taxon>
        <taxon>Actinomycetes</taxon>
        <taxon>Kitasatosporales</taxon>
        <taxon>Streptomycetaceae</taxon>
        <taxon>Streptomyces</taxon>
    </lineage>
</organism>
<proteinExistence type="predicted"/>
<feature type="compositionally biased region" description="Low complexity" evidence="1">
    <location>
        <begin position="1"/>
        <end position="12"/>
    </location>
</feature>
<evidence type="ECO:0000259" key="2">
    <source>
        <dbReference type="Pfam" id="PF20568"/>
    </source>
</evidence>
<feature type="compositionally biased region" description="Low complexity" evidence="1">
    <location>
        <begin position="128"/>
        <end position="139"/>
    </location>
</feature>
<evidence type="ECO:0000313" key="4">
    <source>
        <dbReference type="Proteomes" id="UP001598448"/>
    </source>
</evidence>
<feature type="compositionally biased region" description="Pro residues" evidence="1">
    <location>
        <begin position="349"/>
        <end position="360"/>
    </location>
</feature>
<reference evidence="3 4" key="1">
    <citation type="submission" date="2024-09" db="EMBL/GenBank/DDBJ databases">
        <title>The Natural Products Discovery Center: Release of the First 8490 Sequenced Strains for Exploring Actinobacteria Biosynthetic Diversity.</title>
        <authorList>
            <person name="Kalkreuter E."/>
            <person name="Kautsar S.A."/>
            <person name="Yang D."/>
            <person name="Bader C.D."/>
            <person name="Teijaro C.N."/>
            <person name="Fluegel L."/>
            <person name="Davis C.M."/>
            <person name="Simpson J.R."/>
            <person name="Lauterbach L."/>
            <person name="Steele A.D."/>
            <person name="Gui C."/>
            <person name="Meng S."/>
            <person name="Li G."/>
            <person name="Viehrig K."/>
            <person name="Ye F."/>
            <person name="Su P."/>
            <person name="Kiefer A.F."/>
            <person name="Nichols A."/>
            <person name="Cepeda A.J."/>
            <person name="Yan W."/>
            <person name="Fan B."/>
            <person name="Jiang Y."/>
            <person name="Adhikari A."/>
            <person name="Zheng C.-J."/>
            <person name="Schuster L."/>
            <person name="Cowan T.M."/>
            <person name="Smanski M.J."/>
            <person name="Chevrette M.G."/>
            <person name="De Carvalho L.P.S."/>
            <person name="Shen B."/>
        </authorList>
    </citation>
    <scope>NUCLEOTIDE SEQUENCE [LARGE SCALE GENOMIC DNA]</scope>
    <source>
        <strain evidence="3 4">NPDC058348</strain>
    </source>
</reference>
<dbReference type="Proteomes" id="UP001598448">
    <property type="component" value="Unassembled WGS sequence"/>
</dbReference>
<feature type="domain" description="DUF6777" evidence="2">
    <location>
        <begin position="156"/>
        <end position="317"/>
    </location>
</feature>
<feature type="compositionally biased region" description="Pro residues" evidence="1">
    <location>
        <begin position="375"/>
        <end position="400"/>
    </location>
</feature>